<feature type="transmembrane region" description="Helical" evidence="1">
    <location>
        <begin position="186"/>
        <end position="209"/>
    </location>
</feature>
<keyword evidence="1" id="KW-1133">Transmembrane helix</keyword>
<dbReference type="OrthoDB" id="823914at2"/>
<dbReference type="AlphaFoldDB" id="A0A1G5VNW9"/>
<evidence type="ECO:0000313" key="3">
    <source>
        <dbReference type="Proteomes" id="UP000198756"/>
    </source>
</evidence>
<sequence length="220" mass="25129">MRTLSPQEIARIDQRLESLKIQYLEIYHELRDHYFTELEKKPTEEFEVNFQQLNETFAWSVVKKMEKELEKNVSKQVLVAQLKFLKFWNRGINGLLISFASLSILVICIIAIPASELLLVFLAIIICTSAGVFIIKRDALSFSLRHKPISVRSTTVLKRVGILNNLFVWIYVMPNIFSDGAILTNTLFVVGMGIVTVFSLLYSISLLAISSDLSVKRNTQ</sequence>
<dbReference type="STRING" id="279824.SAMN03080617_00551"/>
<reference evidence="3" key="1">
    <citation type="submission" date="2016-10" db="EMBL/GenBank/DDBJ databases">
        <authorList>
            <person name="Varghese N."/>
            <person name="Submissions S."/>
        </authorList>
    </citation>
    <scope>NUCLEOTIDE SEQUENCE [LARGE SCALE GENOMIC DNA]</scope>
    <source>
        <strain evidence="3">DSM 22703</strain>
    </source>
</reference>
<organism evidence="2 3">
    <name type="scientific">Algoriphagus alkaliphilus</name>
    <dbReference type="NCBI Taxonomy" id="279824"/>
    <lineage>
        <taxon>Bacteria</taxon>
        <taxon>Pseudomonadati</taxon>
        <taxon>Bacteroidota</taxon>
        <taxon>Cytophagia</taxon>
        <taxon>Cytophagales</taxon>
        <taxon>Cyclobacteriaceae</taxon>
        <taxon>Algoriphagus</taxon>
    </lineage>
</organism>
<feature type="transmembrane region" description="Helical" evidence="1">
    <location>
        <begin position="118"/>
        <end position="135"/>
    </location>
</feature>
<dbReference type="EMBL" id="FMXE01000004">
    <property type="protein sequence ID" value="SDA46755.1"/>
    <property type="molecule type" value="Genomic_DNA"/>
</dbReference>
<evidence type="ECO:0000256" key="1">
    <source>
        <dbReference type="SAM" id="Phobius"/>
    </source>
</evidence>
<name>A0A1G5VNW9_9BACT</name>
<dbReference type="Proteomes" id="UP000198756">
    <property type="component" value="Unassembled WGS sequence"/>
</dbReference>
<accession>A0A1G5VNW9</accession>
<dbReference type="RefSeq" id="WP_092728427.1">
    <property type="nucleotide sequence ID" value="NZ_FMXE01000004.1"/>
</dbReference>
<protein>
    <submittedName>
        <fullName evidence="2">Uncharacterized protein</fullName>
    </submittedName>
</protein>
<proteinExistence type="predicted"/>
<feature type="transmembrane region" description="Helical" evidence="1">
    <location>
        <begin position="156"/>
        <end position="174"/>
    </location>
</feature>
<keyword evidence="3" id="KW-1185">Reference proteome</keyword>
<keyword evidence="1" id="KW-0472">Membrane</keyword>
<gene>
    <name evidence="2" type="ORF">SAMN03080617_00551</name>
</gene>
<keyword evidence="1" id="KW-0812">Transmembrane</keyword>
<evidence type="ECO:0000313" key="2">
    <source>
        <dbReference type="EMBL" id="SDA46755.1"/>
    </source>
</evidence>
<feature type="transmembrane region" description="Helical" evidence="1">
    <location>
        <begin position="92"/>
        <end position="112"/>
    </location>
</feature>